<dbReference type="Pfam" id="PF11240">
    <property type="entry name" value="DUF3042"/>
    <property type="match status" value="1"/>
</dbReference>
<evidence type="ECO:0000313" key="2">
    <source>
        <dbReference type="EMBL" id="QIH23868.1"/>
    </source>
</evidence>
<proteinExistence type="predicted"/>
<dbReference type="Proteomes" id="UP000501676">
    <property type="component" value="Chromosome"/>
</dbReference>
<organism evidence="2 3">
    <name type="scientific">Lactobacillus iners</name>
    <dbReference type="NCBI Taxonomy" id="147802"/>
    <lineage>
        <taxon>Bacteria</taxon>
        <taxon>Bacillati</taxon>
        <taxon>Bacillota</taxon>
        <taxon>Bacilli</taxon>
        <taxon>Lactobacillales</taxon>
        <taxon>Lactobacillaceae</taxon>
        <taxon>Lactobacillus</taxon>
    </lineage>
</organism>
<accession>A0A6G7B8X8</accession>
<dbReference type="EMBL" id="CP049228">
    <property type="protein sequence ID" value="QIH23868.1"/>
    <property type="molecule type" value="Genomic_DNA"/>
</dbReference>
<dbReference type="RefSeq" id="WP_006729883.1">
    <property type="nucleotide sequence ID" value="NZ_CABKQA010000001.1"/>
</dbReference>
<sequence>MSKKFGTGVATGILTTLGALAVGLFTYKKKVLDPEDKEDSRIADNRRKANRKSFSAHQS</sequence>
<name>A0A6G7B8X8_9LACO</name>
<evidence type="ECO:0000313" key="3">
    <source>
        <dbReference type="Proteomes" id="UP000501676"/>
    </source>
</evidence>
<dbReference type="GeneID" id="93221531"/>
<dbReference type="InterPro" id="IPR021402">
    <property type="entry name" value="DUF3042"/>
</dbReference>
<feature type="region of interest" description="Disordered" evidence="1">
    <location>
        <begin position="35"/>
        <end position="59"/>
    </location>
</feature>
<protein>
    <submittedName>
        <fullName evidence="2">DUF3042 family protein</fullName>
    </submittedName>
</protein>
<reference evidence="2 3" key="1">
    <citation type="submission" date="2020-02" db="EMBL/GenBank/DDBJ databases">
        <title>Complete genome sequences of six Lactobacillus iners strains isolated from the human vagina.</title>
        <authorList>
            <person name="France M.T."/>
            <person name="Rutt L."/>
            <person name="Narina S."/>
            <person name="Arbaugh S."/>
            <person name="Humphrys M.S."/>
            <person name="Ma B."/>
            <person name="Hayward M.R."/>
            <person name="Relman D."/>
            <person name="Kwon D.S."/>
            <person name="Ravel J."/>
        </authorList>
    </citation>
    <scope>NUCLEOTIDE SEQUENCE [LARGE SCALE GENOMIC DNA]</scope>
    <source>
        <strain evidence="2 3">C0210C1</strain>
    </source>
</reference>
<evidence type="ECO:0000256" key="1">
    <source>
        <dbReference type="SAM" id="MobiDB-lite"/>
    </source>
</evidence>
<dbReference type="AlphaFoldDB" id="A0A6G7B8X8"/>
<gene>
    <name evidence="2" type="ORF">G6Z83_04000</name>
</gene>
<feature type="compositionally biased region" description="Basic and acidic residues" evidence="1">
    <location>
        <begin position="35"/>
        <end position="47"/>
    </location>
</feature>